<organism evidence="4 5">
    <name type="scientific">Dyella halodurans</name>
    <dbReference type="NCBI Taxonomy" id="1920171"/>
    <lineage>
        <taxon>Bacteria</taxon>
        <taxon>Pseudomonadati</taxon>
        <taxon>Pseudomonadota</taxon>
        <taxon>Gammaproteobacteria</taxon>
        <taxon>Lysobacterales</taxon>
        <taxon>Rhodanobacteraceae</taxon>
        <taxon>Dyella</taxon>
    </lineage>
</organism>
<protein>
    <submittedName>
        <fullName evidence="4">OmpA family protein</fullName>
    </submittedName>
</protein>
<dbReference type="PROSITE" id="PS51257">
    <property type="entry name" value="PROKAR_LIPOPROTEIN"/>
    <property type="match status" value="1"/>
</dbReference>
<reference evidence="5" key="1">
    <citation type="journal article" date="2019" name="Int. J. Syst. Evol. Microbiol.">
        <title>The Global Catalogue of Microorganisms (GCM) 10K type strain sequencing project: providing services to taxonomists for standard genome sequencing and annotation.</title>
        <authorList>
            <consortium name="The Broad Institute Genomics Platform"/>
            <consortium name="The Broad Institute Genome Sequencing Center for Infectious Disease"/>
            <person name="Wu L."/>
            <person name="Ma J."/>
        </authorList>
    </citation>
    <scope>NUCLEOTIDE SEQUENCE [LARGE SCALE GENOMIC DNA]</scope>
    <source>
        <strain evidence="5">CCM 4481</strain>
    </source>
</reference>
<evidence type="ECO:0000313" key="4">
    <source>
        <dbReference type="EMBL" id="MFC4528440.1"/>
    </source>
</evidence>
<comment type="caution">
    <text evidence="4">The sequence shown here is derived from an EMBL/GenBank/DDBJ whole genome shotgun (WGS) entry which is preliminary data.</text>
</comment>
<evidence type="ECO:0000259" key="3">
    <source>
        <dbReference type="PROSITE" id="PS51123"/>
    </source>
</evidence>
<gene>
    <name evidence="4" type="ORF">ACFO5W_17480</name>
</gene>
<dbReference type="PANTHER" id="PTHR30329:SF21">
    <property type="entry name" value="LIPOPROTEIN YIAD-RELATED"/>
    <property type="match status" value="1"/>
</dbReference>
<name>A0ABV9C602_9GAMM</name>
<keyword evidence="5" id="KW-1185">Reference proteome</keyword>
<evidence type="ECO:0000313" key="5">
    <source>
        <dbReference type="Proteomes" id="UP001595961"/>
    </source>
</evidence>
<dbReference type="PROSITE" id="PS51123">
    <property type="entry name" value="OMPA_2"/>
    <property type="match status" value="1"/>
</dbReference>
<dbReference type="RefSeq" id="WP_266148234.1">
    <property type="nucleotide sequence ID" value="NZ_CP064028.1"/>
</dbReference>
<keyword evidence="2" id="KW-0175">Coiled coil</keyword>
<dbReference type="InterPro" id="IPR006665">
    <property type="entry name" value="OmpA-like"/>
</dbReference>
<dbReference type="CDD" id="cd07185">
    <property type="entry name" value="OmpA_C-like"/>
    <property type="match status" value="1"/>
</dbReference>
<dbReference type="Gene3D" id="3.30.1330.60">
    <property type="entry name" value="OmpA-like domain"/>
    <property type="match status" value="1"/>
</dbReference>
<dbReference type="InterPro" id="IPR050330">
    <property type="entry name" value="Bact_OuterMem_StrucFunc"/>
</dbReference>
<keyword evidence="1" id="KW-0472">Membrane</keyword>
<dbReference type="PRINTS" id="PR01023">
    <property type="entry name" value="NAFLGMOTY"/>
</dbReference>
<dbReference type="InterPro" id="IPR036737">
    <property type="entry name" value="OmpA-like_sf"/>
</dbReference>
<accession>A0ABV9C602</accession>
<feature type="coiled-coil region" evidence="2">
    <location>
        <begin position="25"/>
        <end position="52"/>
    </location>
</feature>
<evidence type="ECO:0000256" key="1">
    <source>
        <dbReference type="PROSITE-ProRule" id="PRU00473"/>
    </source>
</evidence>
<proteinExistence type="predicted"/>
<feature type="domain" description="OmpA-like" evidence="3">
    <location>
        <begin position="61"/>
        <end position="186"/>
    </location>
</feature>
<sequence length="187" mass="20264">MTKFSTVCVLGAALLMAGCVSQQKYDESQQKNAELEAQYQQLNQQMGTEINSREMHIERMQNAIKVSVNSQLLFPSGGWEMSAQAKTSIAKIAQILAPHQRNKIMVNGYTDSTPIGAALAAQGVPTNLVLSQKRADNVMQFMISQGVRPDMVSAHGFGEENPVASNDTPEGKAQNRRVELTIATPGG</sequence>
<dbReference type="Proteomes" id="UP001595961">
    <property type="component" value="Unassembled WGS sequence"/>
</dbReference>
<dbReference type="SUPFAM" id="SSF103088">
    <property type="entry name" value="OmpA-like"/>
    <property type="match status" value="1"/>
</dbReference>
<evidence type="ECO:0000256" key="2">
    <source>
        <dbReference type="SAM" id="Coils"/>
    </source>
</evidence>
<dbReference type="Pfam" id="PF00691">
    <property type="entry name" value="OmpA"/>
    <property type="match status" value="1"/>
</dbReference>
<dbReference type="EMBL" id="JBHSGA010000020">
    <property type="protein sequence ID" value="MFC4528440.1"/>
    <property type="molecule type" value="Genomic_DNA"/>
</dbReference>
<dbReference type="PANTHER" id="PTHR30329">
    <property type="entry name" value="STATOR ELEMENT OF FLAGELLAR MOTOR COMPLEX"/>
    <property type="match status" value="1"/>
</dbReference>